<keyword evidence="1" id="KW-0732">Signal</keyword>
<dbReference type="RefSeq" id="WP_152661946.1">
    <property type="nucleotide sequence ID" value="NZ_CP036422.1"/>
</dbReference>
<protein>
    <submittedName>
        <fullName evidence="2">DUF885 domain-containing protein</fullName>
    </submittedName>
</protein>
<dbReference type="AlphaFoldDB" id="A0A5P9NJT1"/>
<reference evidence="2 3" key="1">
    <citation type="submission" date="2019-02" db="EMBL/GenBank/DDBJ databases">
        <authorList>
            <person name="Li S.-H."/>
        </authorList>
    </citation>
    <scope>NUCLEOTIDE SEQUENCE [LARGE SCALE GENOMIC DNA]</scope>
    <source>
        <strain evidence="2 3">IMCC14385</strain>
    </source>
</reference>
<evidence type="ECO:0000313" key="3">
    <source>
        <dbReference type="Proteomes" id="UP000326287"/>
    </source>
</evidence>
<dbReference type="EMBL" id="CP036422">
    <property type="protein sequence ID" value="QFU75839.1"/>
    <property type="molecule type" value="Genomic_DNA"/>
</dbReference>
<evidence type="ECO:0000313" key="2">
    <source>
        <dbReference type="EMBL" id="QFU75839.1"/>
    </source>
</evidence>
<dbReference type="PANTHER" id="PTHR33361:SF16">
    <property type="entry name" value="DUF885 DOMAIN-CONTAINING PROTEIN"/>
    <property type="match status" value="1"/>
</dbReference>
<dbReference type="Proteomes" id="UP000326287">
    <property type="component" value="Chromosome"/>
</dbReference>
<dbReference type="PANTHER" id="PTHR33361">
    <property type="entry name" value="GLR0591 PROTEIN"/>
    <property type="match status" value="1"/>
</dbReference>
<dbReference type="OrthoDB" id="9769898at2"/>
<dbReference type="Pfam" id="PF05960">
    <property type="entry name" value="DUF885"/>
    <property type="match status" value="1"/>
</dbReference>
<dbReference type="KEGG" id="halc:EY643_09305"/>
<dbReference type="InterPro" id="IPR010281">
    <property type="entry name" value="DUF885"/>
</dbReference>
<organism evidence="2 3">
    <name type="scientific">Halioglobus maricola</name>
    <dbReference type="NCBI Taxonomy" id="2601894"/>
    <lineage>
        <taxon>Bacteria</taxon>
        <taxon>Pseudomonadati</taxon>
        <taxon>Pseudomonadota</taxon>
        <taxon>Gammaproteobacteria</taxon>
        <taxon>Cellvibrionales</taxon>
        <taxon>Halieaceae</taxon>
        <taxon>Halioglobus</taxon>
    </lineage>
</organism>
<accession>A0A5P9NJT1</accession>
<name>A0A5P9NJT1_9GAMM</name>
<feature type="chain" id="PRO_5025003035" evidence="1">
    <location>
        <begin position="26"/>
        <end position="622"/>
    </location>
</feature>
<proteinExistence type="predicted"/>
<feature type="signal peptide" evidence="1">
    <location>
        <begin position="1"/>
        <end position="25"/>
    </location>
</feature>
<gene>
    <name evidence="2" type="ORF">EY643_09305</name>
</gene>
<sequence length="622" mass="70515">MNRIVIGAALAALLGTTMPTLSVFAKANTESPRSEAQSLNEATRAIRLFDDIFDRRVARDPEYQSYLGIKTDYDKWTPLSEERYASELAHNKADLESLKSINVDQLDEQTLLSYRLMEQDLKNRIADYHWRHHSYPVNQMFGKHSGIPAFLINQHNIRSIDDAHAYIARLNGIAPLMAQLIEQLEIRERKGIIAPDFVLPHVISDSRNLLKGAPFDGSEPSTLMADFNKKIGDLDITPTQRNTLSREAEMALLESFEPGYRKLIAYLEELQDKSSHEAGVAKLPEGDAFYKNRLARITTTDLTADEVHELGLAEVARIHGEMRAIQQRVGFEGTLQEFMQFMRTDKQFYLPNTDEGRDQYLSEARVVLEDIQSRLDELFITQPKASLEVKRVEEFREKSAGKAFYQMPAADGSRPGKYYANLYDMTQMPTYQLEALAYHEGLPGHHMQIAIKQELSELPKFRRFGSVIAYSEGWGLYSELLPKEIGLYQDPYSDFGRLAMELWRAVRLVVDTGMHTRGWSREVSIDFYVSNTPNAEADAVKMVERHAVMPAQATAYKIGMLKILEERNKAQAALASDFDIRDFHEAVLRNGAVPLNVLEAQVNAYIAEKRSLAGNATERPAG</sequence>
<evidence type="ECO:0000256" key="1">
    <source>
        <dbReference type="SAM" id="SignalP"/>
    </source>
</evidence>
<keyword evidence="3" id="KW-1185">Reference proteome</keyword>